<organism evidence="1 2">
    <name type="scientific">Rhizoctonia solani</name>
    <dbReference type="NCBI Taxonomy" id="456999"/>
    <lineage>
        <taxon>Eukaryota</taxon>
        <taxon>Fungi</taxon>
        <taxon>Dikarya</taxon>
        <taxon>Basidiomycota</taxon>
        <taxon>Agaricomycotina</taxon>
        <taxon>Agaricomycetes</taxon>
        <taxon>Cantharellales</taxon>
        <taxon>Ceratobasidiaceae</taxon>
        <taxon>Rhizoctonia</taxon>
    </lineage>
</organism>
<protein>
    <submittedName>
        <fullName evidence="1">Uncharacterized protein</fullName>
    </submittedName>
</protein>
<gene>
    <name evidence="1" type="ORF">RDB_LOCUS139709</name>
</gene>
<dbReference type="Proteomes" id="UP000663841">
    <property type="component" value="Unassembled WGS sequence"/>
</dbReference>
<evidence type="ECO:0000313" key="1">
    <source>
        <dbReference type="EMBL" id="CAE6456486.1"/>
    </source>
</evidence>
<name>A0A8H3GLN4_9AGAM</name>
<reference evidence="1" key="1">
    <citation type="submission" date="2021-01" db="EMBL/GenBank/DDBJ databases">
        <authorList>
            <person name="Kaushik A."/>
        </authorList>
    </citation>
    <scope>NUCLEOTIDE SEQUENCE</scope>
    <source>
        <strain evidence="1">AG3-T5</strain>
    </source>
</reference>
<comment type="caution">
    <text evidence="1">The sequence shown here is derived from an EMBL/GenBank/DDBJ whole genome shotgun (WGS) entry which is preliminary data.</text>
</comment>
<evidence type="ECO:0000313" key="2">
    <source>
        <dbReference type="Proteomes" id="UP000663841"/>
    </source>
</evidence>
<sequence>MAAAQQAAVQAPASQQGIVIAIPPALPGNIAPEPIGAQQPQNIHMLHGAQANPLQNAAGNPLAIEIVAHTNGDGPAPNQVPSPLGGSLYGWVHGN</sequence>
<accession>A0A8H3GLN4</accession>
<proteinExistence type="predicted"/>
<dbReference type="AlphaFoldDB" id="A0A8H3GLN4"/>
<dbReference type="EMBL" id="CAJMWW010000192">
    <property type="protein sequence ID" value="CAE6456486.1"/>
    <property type="molecule type" value="Genomic_DNA"/>
</dbReference>